<sequence>MVGTEFDIIFLNKIDESYSGYTNPAKKKRLFKEALILAIEEKYRQLDTQKEYDELSPVIKTEKTFTPTSNAIFTKGTTTPVISDYEHLLAVKSKYLINTNLTITDASRETPIVITVAEQNNLRSGEQLIIENIIGNTYANQAWYIKKISSKKFALYADKDLIIPVVSNAQYISGGTIKRIYYNYCKPYVSDRKIAIYGKPSVTNPKFDTSNNQIKFYPAEETTTEITIDYITKATVFIDPQNNTIDLEKTYSYKFLLYIINIAAKLVAAMLRDKELLQTSAMSIKEDNL</sequence>
<evidence type="ECO:0000313" key="1">
    <source>
        <dbReference type="EMBL" id="KKL16066.1"/>
    </source>
</evidence>
<reference evidence="1" key="1">
    <citation type="journal article" date="2015" name="Nature">
        <title>Complex archaea that bridge the gap between prokaryotes and eukaryotes.</title>
        <authorList>
            <person name="Spang A."/>
            <person name="Saw J.H."/>
            <person name="Jorgensen S.L."/>
            <person name="Zaremba-Niedzwiedzka K."/>
            <person name="Martijn J."/>
            <person name="Lind A.E."/>
            <person name="van Eijk R."/>
            <person name="Schleper C."/>
            <person name="Guy L."/>
            <person name="Ettema T.J."/>
        </authorList>
    </citation>
    <scope>NUCLEOTIDE SEQUENCE</scope>
</reference>
<accession>A0A0F9DE60</accession>
<dbReference type="AlphaFoldDB" id="A0A0F9DE60"/>
<organism evidence="1">
    <name type="scientific">marine sediment metagenome</name>
    <dbReference type="NCBI Taxonomy" id="412755"/>
    <lineage>
        <taxon>unclassified sequences</taxon>
        <taxon>metagenomes</taxon>
        <taxon>ecological metagenomes</taxon>
    </lineage>
</organism>
<protein>
    <recommendedName>
        <fullName evidence="2">DUF4815 domain-containing protein</fullName>
    </recommendedName>
</protein>
<name>A0A0F9DE60_9ZZZZ</name>
<evidence type="ECO:0008006" key="2">
    <source>
        <dbReference type="Google" id="ProtNLM"/>
    </source>
</evidence>
<gene>
    <name evidence="1" type="ORF">LCGC14_2499310</name>
</gene>
<dbReference type="EMBL" id="LAZR01039811">
    <property type="protein sequence ID" value="KKL16066.1"/>
    <property type="molecule type" value="Genomic_DNA"/>
</dbReference>
<comment type="caution">
    <text evidence="1">The sequence shown here is derived from an EMBL/GenBank/DDBJ whole genome shotgun (WGS) entry which is preliminary data.</text>
</comment>
<proteinExistence type="predicted"/>